<dbReference type="GO" id="GO:0045454">
    <property type="term" value="P:cell redox homeostasis"/>
    <property type="evidence" value="ECO:0007669"/>
    <property type="project" value="TreeGrafter"/>
</dbReference>
<dbReference type="AlphaFoldDB" id="A0A381TPS4"/>
<feature type="domain" description="Thiol:disulfide interchange protein DsbD N-terminal" evidence="1">
    <location>
        <begin position="34"/>
        <end position="143"/>
    </location>
</feature>
<dbReference type="SUPFAM" id="SSF74863">
    <property type="entry name" value="Thiol:disulfide interchange protein DsbD, N-terminal domain (DsbD-alpha)"/>
    <property type="match status" value="1"/>
</dbReference>
<gene>
    <name evidence="2" type="ORF">METZ01_LOCUS68917</name>
</gene>
<protein>
    <recommendedName>
        <fullName evidence="1">Thiol:disulfide interchange protein DsbD N-terminal domain-containing protein</fullName>
    </recommendedName>
</protein>
<dbReference type="InterPro" id="IPR028250">
    <property type="entry name" value="DsbDN"/>
</dbReference>
<reference evidence="2" key="1">
    <citation type="submission" date="2018-05" db="EMBL/GenBank/DDBJ databases">
        <authorList>
            <person name="Lanie J.A."/>
            <person name="Ng W.-L."/>
            <person name="Kazmierczak K.M."/>
            <person name="Andrzejewski T.M."/>
            <person name="Davidsen T.M."/>
            <person name="Wayne K.J."/>
            <person name="Tettelin H."/>
            <person name="Glass J.I."/>
            <person name="Rusch D."/>
            <person name="Podicherti R."/>
            <person name="Tsui H.-C.T."/>
            <person name="Winkler M.E."/>
        </authorList>
    </citation>
    <scope>NUCLEOTIDE SEQUENCE</scope>
</reference>
<dbReference type="PANTHER" id="PTHR32234">
    <property type="entry name" value="THIOL:DISULFIDE INTERCHANGE PROTEIN DSBD"/>
    <property type="match status" value="1"/>
</dbReference>
<accession>A0A381TPS4</accession>
<dbReference type="Pfam" id="PF11412">
    <property type="entry name" value="DsbD_N"/>
    <property type="match status" value="1"/>
</dbReference>
<evidence type="ECO:0000313" key="2">
    <source>
        <dbReference type="EMBL" id="SVA16063.1"/>
    </source>
</evidence>
<proteinExistence type="predicted"/>
<dbReference type="EMBL" id="UINC01004675">
    <property type="protein sequence ID" value="SVA16063.1"/>
    <property type="molecule type" value="Genomic_DNA"/>
</dbReference>
<organism evidence="2">
    <name type="scientific">marine metagenome</name>
    <dbReference type="NCBI Taxonomy" id="408172"/>
    <lineage>
        <taxon>unclassified sequences</taxon>
        <taxon>metagenomes</taxon>
        <taxon>ecological metagenomes</taxon>
    </lineage>
</organism>
<sequence>MFLMEPVKFYLVVIIFYAAAFSANAEEVFTDAVPLEADKAFVIDHMVTGPNEVIVRWQISENYYLYKEKFIFSSSDFYINDVNFPPAAVKFDEFFGLSQVYYNVMETTLQISPKISGITMGILEVAYQGCWEGGVCYPLTRKSLQIREL</sequence>
<dbReference type="GO" id="GO:0015035">
    <property type="term" value="F:protein-disulfide reductase activity"/>
    <property type="evidence" value="ECO:0007669"/>
    <property type="project" value="TreeGrafter"/>
</dbReference>
<dbReference type="Gene3D" id="2.60.40.1250">
    <property type="entry name" value="Thiol:disulfide interchange protein DsbD, N-terminal domain"/>
    <property type="match status" value="1"/>
</dbReference>
<dbReference type="InterPro" id="IPR036929">
    <property type="entry name" value="DsbDN_sf"/>
</dbReference>
<name>A0A381TPS4_9ZZZZ</name>
<dbReference type="PANTHER" id="PTHR32234:SF0">
    <property type="entry name" value="THIOL:DISULFIDE INTERCHANGE PROTEIN DSBD"/>
    <property type="match status" value="1"/>
</dbReference>
<evidence type="ECO:0000259" key="1">
    <source>
        <dbReference type="Pfam" id="PF11412"/>
    </source>
</evidence>